<evidence type="ECO:0000256" key="10">
    <source>
        <dbReference type="SAM" id="SignalP"/>
    </source>
</evidence>
<gene>
    <name evidence="11" type="ORF">N4261_09440</name>
</gene>
<dbReference type="Pfam" id="PF03575">
    <property type="entry name" value="Peptidase_S51"/>
    <property type="match status" value="1"/>
</dbReference>
<protein>
    <recommendedName>
        <fullName evidence="5">Cyanophycinase</fullName>
        <ecNumber evidence="4">3.4.15.6</ecNumber>
    </recommendedName>
</protein>
<dbReference type="EC" id="3.4.15.6" evidence="4"/>
<accession>A0ABY6B4G7</accession>
<evidence type="ECO:0000256" key="5">
    <source>
        <dbReference type="ARBA" id="ARBA00015719"/>
    </source>
</evidence>
<name>A0ABY6B4G7_9BURK</name>
<proteinExistence type="inferred from homology"/>
<dbReference type="CDD" id="cd03145">
    <property type="entry name" value="GAT1_cyanophycinase"/>
    <property type="match status" value="1"/>
</dbReference>
<sequence length="458" mass="48202">MHKFNALFRAQLALLAALGLQGAHAQTAIVIGGALRYDNDTVWQRIVDEAGGANKARFAVLATASASPERSAELIVQALQRHGAQAEHIPVAPRLEGADLKKNLADPALIAKVRASNAVFFSGGAQGLIVDTFQPDGRATPMLEAIWDVYREGGVVAGTSAGAAIMSRTMFRDALDVMKVMRGQMRDGQEVDQGLGFVGDRLFVDQHFLKRGRIGRMLPLMLAKGYRLGLGVEENSAAVVQGQQIEIIGGRGAMLVDLRDARTDPSMPGFNVQGARLSYLDHGDRHNLQSGVTTPGRRKTPVPDPVLPRPAGQGAPAWSHGPVDTFQPDILGDNRIVQAMNELITSPAGEVRAMASRTRPGATEPKDRIGFVFRLYRGEGTRGWFNTDGPADDVTMLNVRLDVRPVALPPPPAPESPSATSTTTSGFGPGSTSAEAAVSVATGSGAGAGAGASAGGDR</sequence>
<dbReference type="InterPro" id="IPR011811">
    <property type="entry name" value="Peptidase_S51_cyanophycinase"/>
</dbReference>
<dbReference type="PANTHER" id="PTHR36175:SF1">
    <property type="entry name" value="CYANOPHYCINASE"/>
    <property type="match status" value="1"/>
</dbReference>
<evidence type="ECO:0000256" key="7">
    <source>
        <dbReference type="ARBA" id="ARBA00022801"/>
    </source>
</evidence>
<comment type="function">
    <text evidence="2">Exopeptidase that catalyzes the hydrolytic cleavage of multi-L-arginyl-poly-L-aspartic acid (cyanophycin; a water-insoluble reserve polymer) into aspartate-arginine dipeptides.</text>
</comment>
<dbReference type="GO" id="GO:0004180">
    <property type="term" value="F:carboxypeptidase activity"/>
    <property type="evidence" value="ECO:0007669"/>
    <property type="project" value="UniProtKB-KW"/>
</dbReference>
<dbReference type="GO" id="GO:0008241">
    <property type="term" value="F:peptidyl-dipeptidase activity"/>
    <property type="evidence" value="ECO:0007669"/>
    <property type="project" value="UniProtKB-EC"/>
</dbReference>
<dbReference type="NCBIfam" id="TIGR02069">
    <property type="entry name" value="cyanophycinase"/>
    <property type="match status" value="1"/>
</dbReference>
<reference evidence="11" key="1">
    <citation type="submission" date="2022-10" db="EMBL/GenBank/DDBJ databases">
        <title>Characterization and whole genome sequencing of a new Roseateles species, isolated from fresh water.</title>
        <authorList>
            <person name="Guliayeva D.Y."/>
            <person name="Akhremchuk A.E."/>
            <person name="Sikolenko M.A."/>
            <person name="Valentovich L.N."/>
            <person name="Sidarenka A.V."/>
        </authorList>
    </citation>
    <scope>NUCLEOTIDE SEQUENCE</scope>
    <source>
        <strain evidence="11">BIM B-1768</strain>
    </source>
</reference>
<keyword evidence="10" id="KW-0732">Signal</keyword>
<dbReference type="Proteomes" id="UP001064933">
    <property type="component" value="Chromosome"/>
</dbReference>
<evidence type="ECO:0000256" key="1">
    <source>
        <dbReference type="ARBA" id="ARBA00001092"/>
    </source>
</evidence>
<evidence type="ECO:0000313" key="11">
    <source>
        <dbReference type="EMBL" id="UXH80079.1"/>
    </source>
</evidence>
<dbReference type="EMBL" id="CP104562">
    <property type="protein sequence ID" value="UXH80079.1"/>
    <property type="molecule type" value="Genomic_DNA"/>
</dbReference>
<evidence type="ECO:0000256" key="6">
    <source>
        <dbReference type="ARBA" id="ARBA00022670"/>
    </source>
</evidence>
<evidence type="ECO:0000256" key="9">
    <source>
        <dbReference type="SAM" id="MobiDB-lite"/>
    </source>
</evidence>
<evidence type="ECO:0000256" key="3">
    <source>
        <dbReference type="ARBA" id="ARBA00006534"/>
    </source>
</evidence>
<dbReference type="InterPro" id="IPR005320">
    <property type="entry name" value="Peptidase_S51"/>
</dbReference>
<organism evidence="11 12">
    <name type="scientific">Roseateles amylovorans</name>
    <dbReference type="NCBI Taxonomy" id="2978473"/>
    <lineage>
        <taxon>Bacteria</taxon>
        <taxon>Pseudomonadati</taxon>
        <taxon>Pseudomonadota</taxon>
        <taxon>Betaproteobacteria</taxon>
        <taxon>Burkholderiales</taxon>
        <taxon>Sphaerotilaceae</taxon>
        <taxon>Roseateles</taxon>
    </lineage>
</organism>
<keyword evidence="6" id="KW-0645">Protease</keyword>
<dbReference type="InterPro" id="IPR029062">
    <property type="entry name" value="Class_I_gatase-like"/>
</dbReference>
<feature type="compositionally biased region" description="Low complexity" evidence="9">
    <location>
        <begin position="416"/>
        <end position="438"/>
    </location>
</feature>
<keyword evidence="12" id="KW-1185">Reference proteome</keyword>
<evidence type="ECO:0000256" key="2">
    <source>
        <dbReference type="ARBA" id="ARBA00002039"/>
    </source>
</evidence>
<feature type="chain" id="PRO_5047076360" description="Cyanophycinase" evidence="10">
    <location>
        <begin position="26"/>
        <end position="458"/>
    </location>
</feature>
<keyword evidence="8" id="KW-0720">Serine protease</keyword>
<evidence type="ECO:0000256" key="8">
    <source>
        <dbReference type="ARBA" id="ARBA00022825"/>
    </source>
</evidence>
<dbReference type="RefSeq" id="WP_261759897.1">
    <property type="nucleotide sequence ID" value="NZ_CP104562.2"/>
</dbReference>
<keyword evidence="11" id="KW-0121">Carboxypeptidase</keyword>
<feature type="region of interest" description="Disordered" evidence="9">
    <location>
        <begin position="405"/>
        <end position="438"/>
    </location>
</feature>
<evidence type="ECO:0000256" key="4">
    <source>
        <dbReference type="ARBA" id="ARBA00013115"/>
    </source>
</evidence>
<dbReference type="SUPFAM" id="SSF52317">
    <property type="entry name" value="Class I glutamine amidotransferase-like"/>
    <property type="match status" value="1"/>
</dbReference>
<evidence type="ECO:0000313" key="12">
    <source>
        <dbReference type="Proteomes" id="UP001064933"/>
    </source>
</evidence>
<keyword evidence="7 11" id="KW-0378">Hydrolase</keyword>
<comment type="similarity">
    <text evidence="3">Belongs to the peptidase S51 family.</text>
</comment>
<dbReference type="Gene3D" id="3.40.50.880">
    <property type="match status" value="1"/>
</dbReference>
<feature type="signal peptide" evidence="10">
    <location>
        <begin position="1"/>
        <end position="25"/>
    </location>
</feature>
<dbReference type="PANTHER" id="PTHR36175">
    <property type="entry name" value="CYANOPHYCINASE"/>
    <property type="match status" value="1"/>
</dbReference>
<comment type="catalytic activity">
    <reaction evidence="1">
        <text>[L-4-(L-arginin-2-N-yl)aspartate](n) + H2O = [L-4-(L-arginin-2-N-yl)aspartate](n-1) + L-4-(L-arginin-2-N-yl)aspartate</text>
        <dbReference type="Rhea" id="RHEA:12845"/>
        <dbReference type="Rhea" id="RHEA-COMP:13728"/>
        <dbReference type="Rhea" id="RHEA-COMP:13734"/>
        <dbReference type="ChEBI" id="CHEBI:15377"/>
        <dbReference type="ChEBI" id="CHEBI:137986"/>
        <dbReference type="ChEBI" id="CHEBI:137991"/>
        <dbReference type="EC" id="3.4.15.6"/>
    </reaction>
</comment>